<dbReference type="AlphaFoldDB" id="A0A7X3CQV9"/>
<name>A0A7X3CQV9_9BACL</name>
<evidence type="ECO:0000259" key="5">
    <source>
        <dbReference type="PROSITE" id="PS51462"/>
    </source>
</evidence>
<dbReference type="InterPro" id="IPR020084">
    <property type="entry name" value="NUDIX_hydrolase_CS"/>
</dbReference>
<gene>
    <name evidence="6" type="ORF">GNP95_21450</name>
</gene>
<accession>A0A7X3CQV9</accession>
<feature type="domain" description="Nudix hydrolase" evidence="5">
    <location>
        <begin position="2"/>
        <end position="129"/>
    </location>
</feature>
<dbReference type="PROSITE" id="PS00893">
    <property type="entry name" value="NUDIX_BOX"/>
    <property type="match status" value="1"/>
</dbReference>
<dbReference type="PANTHER" id="PTHR43046:SF12">
    <property type="entry name" value="GDP-MANNOSE MANNOSYL HYDROLASE"/>
    <property type="match status" value="1"/>
</dbReference>
<dbReference type="RefSeq" id="WP_155612897.1">
    <property type="nucleotide sequence ID" value="NZ_WNZW01000013.1"/>
</dbReference>
<reference evidence="6 7" key="1">
    <citation type="submission" date="2019-11" db="EMBL/GenBank/DDBJ databases">
        <title>Draft genome sequences of five Paenibacillus species of dairy origin.</title>
        <authorList>
            <person name="Olajide A.M."/>
            <person name="Chen S."/>
            <person name="Lapointe G."/>
        </authorList>
    </citation>
    <scope>NUCLEOTIDE SEQUENCE [LARGE SCALE GENOMIC DNA]</scope>
    <source>
        <strain evidence="6 7">12CR55</strain>
    </source>
</reference>
<evidence type="ECO:0000256" key="3">
    <source>
        <dbReference type="ARBA" id="ARBA00022842"/>
    </source>
</evidence>
<evidence type="ECO:0000256" key="4">
    <source>
        <dbReference type="RuleBase" id="RU003476"/>
    </source>
</evidence>
<comment type="cofactor">
    <cofactor evidence="1">
        <name>Mg(2+)</name>
        <dbReference type="ChEBI" id="CHEBI:18420"/>
    </cofactor>
</comment>
<dbReference type="SUPFAM" id="SSF55811">
    <property type="entry name" value="Nudix"/>
    <property type="match status" value="1"/>
</dbReference>
<dbReference type="CDD" id="cd02883">
    <property type="entry name" value="NUDIX_Hydrolase"/>
    <property type="match status" value="1"/>
</dbReference>
<dbReference type="Gene3D" id="3.90.79.10">
    <property type="entry name" value="Nucleoside Triphosphate Pyrophosphohydrolase"/>
    <property type="match status" value="1"/>
</dbReference>
<evidence type="ECO:0000313" key="6">
    <source>
        <dbReference type="EMBL" id="MUG47520.1"/>
    </source>
</evidence>
<sequence>MRRVDVVYTLLLNEDETKILMVKNNSRDAWTLPGGSVEHGETLETAAIREAKEETGLDVEIGGVVAVNEGLFTELGQHVVFVTFRGRITGGRMEIVRPDEIAAIEWIDVERADELMPYYKEKLRDIVRRGAEVAYYDEGVRAK</sequence>
<proteinExistence type="inferred from homology"/>
<dbReference type="PANTHER" id="PTHR43046">
    <property type="entry name" value="GDP-MANNOSE MANNOSYL HYDROLASE"/>
    <property type="match status" value="1"/>
</dbReference>
<dbReference type="InterPro" id="IPR000086">
    <property type="entry name" value="NUDIX_hydrolase_dom"/>
</dbReference>
<dbReference type="PROSITE" id="PS51462">
    <property type="entry name" value="NUDIX"/>
    <property type="match status" value="1"/>
</dbReference>
<comment type="similarity">
    <text evidence="4">Belongs to the Nudix hydrolase family.</text>
</comment>
<comment type="caution">
    <text evidence="6">The sequence shown here is derived from an EMBL/GenBank/DDBJ whole genome shotgun (WGS) entry which is preliminary data.</text>
</comment>
<dbReference type="InterPro" id="IPR015797">
    <property type="entry name" value="NUDIX_hydrolase-like_dom_sf"/>
</dbReference>
<keyword evidence="3" id="KW-0460">Magnesium</keyword>
<dbReference type="GO" id="GO:0016787">
    <property type="term" value="F:hydrolase activity"/>
    <property type="evidence" value="ECO:0007669"/>
    <property type="project" value="UniProtKB-KW"/>
</dbReference>
<dbReference type="PRINTS" id="PR00502">
    <property type="entry name" value="NUDIXFAMILY"/>
</dbReference>
<evidence type="ECO:0000313" key="7">
    <source>
        <dbReference type="Proteomes" id="UP000447876"/>
    </source>
</evidence>
<protein>
    <submittedName>
        <fullName evidence="6">NUDIX domain-containing protein</fullName>
    </submittedName>
</protein>
<dbReference type="Pfam" id="PF00293">
    <property type="entry name" value="NUDIX"/>
    <property type="match status" value="1"/>
</dbReference>
<evidence type="ECO:0000256" key="2">
    <source>
        <dbReference type="ARBA" id="ARBA00022801"/>
    </source>
</evidence>
<dbReference type="Proteomes" id="UP000447876">
    <property type="component" value="Unassembled WGS sequence"/>
</dbReference>
<dbReference type="InterPro" id="IPR020476">
    <property type="entry name" value="Nudix_hydrolase"/>
</dbReference>
<evidence type="ECO:0000256" key="1">
    <source>
        <dbReference type="ARBA" id="ARBA00001946"/>
    </source>
</evidence>
<organism evidence="6 7">
    <name type="scientific">Paenibacillus woosongensis</name>
    <dbReference type="NCBI Taxonomy" id="307580"/>
    <lineage>
        <taxon>Bacteria</taxon>
        <taxon>Bacillati</taxon>
        <taxon>Bacillota</taxon>
        <taxon>Bacilli</taxon>
        <taxon>Bacillales</taxon>
        <taxon>Paenibacillaceae</taxon>
        <taxon>Paenibacillus</taxon>
    </lineage>
</organism>
<keyword evidence="2 4" id="KW-0378">Hydrolase</keyword>
<dbReference type="OrthoDB" id="9787880at2"/>
<dbReference type="EMBL" id="WNZW01000013">
    <property type="protein sequence ID" value="MUG47520.1"/>
    <property type="molecule type" value="Genomic_DNA"/>
</dbReference>